<evidence type="ECO:0000259" key="1">
    <source>
        <dbReference type="Pfam" id="PF03235"/>
    </source>
</evidence>
<dbReference type="EMBL" id="CP038231">
    <property type="protein sequence ID" value="QDH13973.1"/>
    <property type="molecule type" value="Genomic_DNA"/>
</dbReference>
<gene>
    <name evidence="3" type="ORF">E3E12_07045</name>
</gene>
<dbReference type="AlphaFoldDB" id="A0A4Y6U930"/>
<reference evidence="3 4" key="1">
    <citation type="submission" date="2019-03" db="EMBL/GenBank/DDBJ databases">
        <title>The complete genome sequence of Swingsia_sp. F3b2 LMG30590(T).</title>
        <authorList>
            <person name="Chua K.-O."/>
            <person name="Chan K.-G."/>
            <person name="See-Too W.-S."/>
        </authorList>
    </citation>
    <scope>NUCLEOTIDE SEQUENCE [LARGE SCALE GENOMIC DNA]</scope>
    <source>
        <strain evidence="3 4">F3b2</strain>
    </source>
</reference>
<dbReference type="PANTHER" id="PTHR35149:SF2">
    <property type="entry name" value="DUF262 DOMAIN-CONTAINING PROTEIN"/>
    <property type="match status" value="1"/>
</dbReference>
<sequence length="585" mass="66847">MKASTQTILNYFDGKKAFCVPAYQRGYSWEKKDWAALWEDLSDLALLYEEGASKVSNITPPRHFLGGIYVAPYESSATNTNTFLIIDGQQRLITFSIFLIALRDVFCEEKDKKTSDEIDFYLKNHSSASKAYKIYPTSRDDDEKSYNILVEKYNKFSSAERKKFKHPMMKAYDFFKSKIKESSGKDASEPSLEQIYKALVNPCGLEVIDISLDRDDNAQEIFESLNATGESLNSGDLIRNSVLMCFQQENQEEVYKNYWLPLENCVGSKNLTEFFYNYLRSKGKKITKKVVYAEISKKLTALGKNGPDHVKEFLEKLSVASSLYSLMLAPDSDSENHLPSEALKVLNVFQRLEAKAVFPLALRLLILWKKGLFDGTTLTSCFELIESYIIRRFFSGLPSNSLTTASVSIAGTLANRPFEEGSNGGWYEFLSESISQISNQGRFPSDQELQKAFLTYDVYTDGDNKYCRYILECLMEKSAGPEKVYFTDTTIEHIYPQNPEGKWASLDEEEHQKCEKLKNTLGNLTLSGENQKMGNNDFSHKKITLRKSSFLSNRNIADLDSWTSREILARSEQLYRQALTLWKKP</sequence>
<accession>A0A4Y6U930</accession>
<dbReference type="InterPro" id="IPR004919">
    <property type="entry name" value="GmrSD_N"/>
</dbReference>
<feature type="domain" description="GmrSD restriction endonucleases N-terminal" evidence="1">
    <location>
        <begin position="10"/>
        <end position="242"/>
    </location>
</feature>
<dbReference type="KEGG" id="swf:E3E12_07045"/>
<dbReference type="PANTHER" id="PTHR35149">
    <property type="entry name" value="SLL5132 PROTEIN"/>
    <property type="match status" value="1"/>
</dbReference>
<evidence type="ECO:0000259" key="2">
    <source>
        <dbReference type="Pfam" id="PF07510"/>
    </source>
</evidence>
<feature type="domain" description="GmrSD restriction endonucleases C-terminal" evidence="2">
    <location>
        <begin position="444"/>
        <end position="575"/>
    </location>
</feature>
<dbReference type="Pfam" id="PF03235">
    <property type="entry name" value="GmrSD_N"/>
    <property type="match status" value="1"/>
</dbReference>
<evidence type="ECO:0000313" key="3">
    <source>
        <dbReference type="EMBL" id="QDH13973.1"/>
    </source>
</evidence>
<name>A0A4Y6U930_9PROT</name>
<organism evidence="3 4">
    <name type="scientific">Formicincola oecophyllae</name>
    <dbReference type="NCBI Taxonomy" id="2558361"/>
    <lineage>
        <taxon>Bacteria</taxon>
        <taxon>Pseudomonadati</taxon>
        <taxon>Pseudomonadota</taxon>
        <taxon>Alphaproteobacteria</taxon>
        <taxon>Acetobacterales</taxon>
        <taxon>Acetobacteraceae</taxon>
        <taxon>Formicincola</taxon>
    </lineage>
</organism>
<proteinExistence type="predicted"/>
<keyword evidence="4" id="KW-1185">Reference proteome</keyword>
<protein>
    <submittedName>
        <fullName evidence="3">DUF262 domain-containing protein</fullName>
    </submittedName>
</protein>
<dbReference type="InterPro" id="IPR011089">
    <property type="entry name" value="GmrSD_C"/>
</dbReference>
<dbReference type="Pfam" id="PF07510">
    <property type="entry name" value="GmrSD_C"/>
    <property type="match status" value="1"/>
</dbReference>
<evidence type="ECO:0000313" key="4">
    <source>
        <dbReference type="Proteomes" id="UP000318709"/>
    </source>
</evidence>
<dbReference type="Proteomes" id="UP000318709">
    <property type="component" value="Chromosome"/>
</dbReference>
<dbReference type="RefSeq" id="WP_141443681.1">
    <property type="nucleotide sequence ID" value="NZ_CP038231.1"/>
</dbReference>
<dbReference type="OrthoDB" id="9798761at2"/>